<feature type="coiled-coil region" evidence="1">
    <location>
        <begin position="9"/>
        <end position="61"/>
    </location>
</feature>
<dbReference type="VEuPathDB" id="FungiDB:AeMF1_015013"/>
<gene>
    <name evidence="4" type="ORF">Ae201684_014677</name>
    <name evidence="5" type="ORF">Ae201684_014680</name>
</gene>
<keyword evidence="6" id="KW-1185">Reference proteome</keyword>
<evidence type="ECO:0000313" key="4">
    <source>
        <dbReference type="EMBL" id="KAF0727260.1"/>
    </source>
</evidence>
<sequence>MVARSDAIENELVTQRSNTEAQIARLSDQLKTSEAKMSVDLDRLAINIDATLKKNQTLTRESISATSDNLYLEQKKQGDKIDKFMGRQEQQNQNLLALIQQTAETQRQIVLQSKQREIEIDNRLSNKDTHLELARTSGQNSQNQIDMLFQLVEKIRLDLTAAVGDGQHLSQQTQLSFEKRFAESRAQAQMELQQRMNDSAAQVQLAYEKAMKEASDAAMARQEAWQREMQVTQASDMTKINELLQTKLLEIMRVATQVTPSKDTPAKRTASSTTTTTTKMSTKTKSQPPSTAKQLNFGDDDDEEMEEKRPFKLPANRSGGGDDHGSAGGDGNDDGGDDGDDAPPQAFKAPKLKDFKVQPLFDGKEKYPGLGSNFPNWVRTFEDAIEADKAFNGTTWSDEQRFHELMQSITGNAKTFAQDSKSQQPTTSYKEMVKRLNKNYPTHLTQLQLTQLMQKSKRWEMTWSNHLTYLHHVQSMANVSNEFVLDCLTIHACPSKKDELLAHINPANKNTVEEQTKLIGILTRTAGTGINHGKRKHPPPAAANVAMINKPKDNKKPAGKSKDKANDKPAAKATRICGICKDGNSHFFSDCPIVKMGQEAKAKQGQTTGSANLTTASSEKGDVVIKKNPAMASYVIEEMAAGDDDDFNVVHTEDEAVAHRCTNPGSVASTEWICDSGCTHHLTNDEAWISDPVSSNLRVRVANSTVIEAASKGSATLTLLDGRQIRLQEVHYVPSLQSNLLSISTLNRNKIDVKFGATIDFVDRSTGAILLHGSRNQRFPVLECMAPPTGGGANSFNLPRIAIQTHTRRMAHRSGTCLQASLGQIGRETWARRNECDSYRPRLEGTLS</sequence>
<feature type="compositionally biased region" description="Low complexity" evidence="2">
    <location>
        <begin position="267"/>
        <end position="293"/>
    </location>
</feature>
<feature type="compositionally biased region" description="Acidic residues" evidence="2">
    <location>
        <begin position="331"/>
        <end position="341"/>
    </location>
</feature>
<evidence type="ECO:0000259" key="3">
    <source>
        <dbReference type="Pfam" id="PF22936"/>
    </source>
</evidence>
<reference evidence="4 6" key="1">
    <citation type="submission" date="2019-07" db="EMBL/GenBank/DDBJ databases">
        <title>Genomics analysis of Aphanomyces spp. identifies a new class of oomycete effector associated with host adaptation.</title>
        <authorList>
            <person name="Gaulin E."/>
        </authorList>
    </citation>
    <scope>NUCLEOTIDE SEQUENCE [LARGE SCALE GENOMIC DNA]</scope>
    <source>
        <strain evidence="4 6">ATCC 201684</strain>
    </source>
</reference>
<protein>
    <recommendedName>
        <fullName evidence="3">Retrovirus-related Pol polyprotein from transposon TNT 1-94-like beta-barrel domain-containing protein</fullName>
    </recommendedName>
</protein>
<feature type="compositionally biased region" description="Basic and acidic residues" evidence="2">
    <location>
        <begin position="550"/>
        <end position="568"/>
    </location>
</feature>
<evidence type="ECO:0000313" key="5">
    <source>
        <dbReference type="EMBL" id="KAF0727263.1"/>
    </source>
</evidence>
<accession>A0A6G0WJ91</accession>
<name>A0A6G0WJ91_9STRA</name>
<evidence type="ECO:0000256" key="2">
    <source>
        <dbReference type="SAM" id="MobiDB-lite"/>
    </source>
</evidence>
<feature type="region of interest" description="Disordered" evidence="2">
    <location>
        <begin position="258"/>
        <end position="354"/>
    </location>
</feature>
<dbReference type="EMBL" id="VJMJ01000199">
    <property type="protein sequence ID" value="KAF0727260.1"/>
    <property type="molecule type" value="Genomic_DNA"/>
</dbReference>
<feature type="domain" description="Retrovirus-related Pol polyprotein from transposon TNT 1-94-like beta-barrel" evidence="3">
    <location>
        <begin position="672"/>
        <end position="749"/>
    </location>
</feature>
<dbReference type="VEuPathDB" id="FungiDB:AeMF1_019244"/>
<evidence type="ECO:0000256" key="1">
    <source>
        <dbReference type="SAM" id="Coils"/>
    </source>
</evidence>
<organism evidence="4 6">
    <name type="scientific">Aphanomyces euteiches</name>
    <dbReference type="NCBI Taxonomy" id="100861"/>
    <lineage>
        <taxon>Eukaryota</taxon>
        <taxon>Sar</taxon>
        <taxon>Stramenopiles</taxon>
        <taxon>Oomycota</taxon>
        <taxon>Saprolegniomycetes</taxon>
        <taxon>Saprolegniales</taxon>
        <taxon>Verrucalvaceae</taxon>
        <taxon>Aphanomyces</taxon>
    </lineage>
</organism>
<dbReference type="Proteomes" id="UP000481153">
    <property type="component" value="Unassembled WGS sequence"/>
</dbReference>
<keyword evidence="1" id="KW-0175">Coiled coil</keyword>
<proteinExistence type="predicted"/>
<dbReference type="Pfam" id="PF22936">
    <property type="entry name" value="Pol_BBD"/>
    <property type="match status" value="1"/>
</dbReference>
<evidence type="ECO:0000313" key="6">
    <source>
        <dbReference type="Proteomes" id="UP000481153"/>
    </source>
</evidence>
<dbReference type="EMBL" id="VJMJ01000199">
    <property type="protein sequence ID" value="KAF0727263.1"/>
    <property type="molecule type" value="Genomic_DNA"/>
</dbReference>
<dbReference type="AlphaFoldDB" id="A0A6G0WJ91"/>
<comment type="caution">
    <text evidence="4">The sequence shown here is derived from an EMBL/GenBank/DDBJ whole genome shotgun (WGS) entry which is preliminary data.</text>
</comment>
<feature type="region of interest" description="Disordered" evidence="2">
    <location>
        <begin position="528"/>
        <end position="568"/>
    </location>
</feature>
<dbReference type="InterPro" id="IPR054722">
    <property type="entry name" value="PolX-like_BBD"/>
</dbReference>